<keyword evidence="2" id="KW-1185">Reference proteome</keyword>
<name>A0ABW2I9G8_9BURK</name>
<accession>A0ABW2I9G8</accession>
<protein>
    <submittedName>
        <fullName evidence="1">Extracellular solute-binding protein</fullName>
    </submittedName>
</protein>
<dbReference type="SUPFAM" id="SSF53850">
    <property type="entry name" value="Periplasmic binding protein-like II"/>
    <property type="match status" value="1"/>
</dbReference>
<proteinExistence type="predicted"/>
<dbReference type="Proteomes" id="UP001596542">
    <property type="component" value="Unassembled WGS sequence"/>
</dbReference>
<organism evidence="1 2">
    <name type="scientific">Herminiimonas glaciei</name>
    <dbReference type="NCBI Taxonomy" id="523788"/>
    <lineage>
        <taxon>Bacteria</taxon>
        <taxon>Pseudomonadati</taxon>
        <taxon>Pseudomonadota</taxon>
        <taxon>Betaproteobacteria</taxon>
        <taxon>Burkholderiales</taxon>
        <taxon>Oxalobacteraceae</taxon>
        <taxon>Herminiimonas</taxon>
    </lineage>
</organism>
<dbReference type="PANTHER" id="PTHR30632:SF0">
    <property type="entry name" value="SULFATE-BINDING PROTEIN"/>
    <property type="match status" value="1"/>
</dbReference>
<gene>
    <name evidence="1" type="ORF">ACFQPC_06360</name>
</gene>
<dbReference type="Gene3D" id="3.40.190.10">
    <property type="entry name" value="Periplasmic binding protein-like II"/>
    <property type="match status" value="2"/>
</dbReference>
<reference evidence="2" key="1">
    <citation type="journal article" date="2019" name="Int. J. Syst. Evol. Microbiol.">
        <title>The Global Catalogue of Microorganisms (GCM) 10K type strain sequencing project: providing services to taxonomists for standard genome sequencing and annotation.</title>
        <authorList>
            <consortium name="The Broad Institute Genomics Platform"/>
            <consortium name="The Broad Institute Genome Sequencing Center for Infectious Disease"/>
            <person name="Wu L."/>
            <person name="Ma J."/>
        </authorList>
    </citation>
    <scope>NUCLEOTIDE SEQUENCE [LARGE SCALE GENOMIC DNA]</scope>
    <source>
        <strain evidence="2">KACC 12508</strain>
    </source>
</reference>
<dbReference type="Pfam" id="PF13531">
    <property type="entry name" value="SBP_bac_11"/>
    <property type="match status" value="1"/>
</dbReference>
<dbReference type="InterPro" id="IPR050682">
    <property type="entry name" value="ModA/WtpA"/>
</dbReference>
<evidence type="ECO:0000313" key="2">
    <source>
        <dbReference type="Proteomes" id="UP001596542"/>
    </source>
</evidence>
<evidence type="ECO:0000313" key="1">
    <source>
        <dbReference type="EMBL" id="MFC7287658.1"/>
    </source>
</evidence>
<dbReference type="PANTHER" id="PTHR30632">
    <property type="entry name" value="MOLYBDATE-BINDING PERIPLASMIC PROTEIN"/>
    <property type="match status" value="1"/>
</dbReference>
<sequence>MLILVMLQMLGTMFVFYPQTMTFPATRLIAAATQAPRLLAAGSLRAVMDEIIRAYQEQGGLVFDAQYGPSGKLRQEIESGAKVDVFASASVGHTEALAQQKLLGPSTLFTHNDLCVLARPGLDLRADNLLAMLADPAVRIATSTPVSDPMGDYTWQFFRNADKQLPGFYAAMNAQAIKLSGAHIPAEGERLPYITAFEEDRADAYIMYCTNAVVTRKVLPQLKMVEIAEDLNVRSAYGIAAHAESEQGKRFVQFVLAVAGQAILKKHGFGPC</sequence>
<comment type="caution">
    <text evidence="1">The sequence shown here is derived from an EMBL/GenBank/DDBJ whole genome shotgun (WGS) entry which is preliminary data.</text>
</comment>
<dbReference type="EMBL" id="JBHTBU010000001">
    <property type="protein sequence ID" value="MFC7287658.1"/>
    <property type="molecule type" value="Genomic_DNA"/>
</dbReference>
<dbReference type="RefSeq" id="WP_382270898.1">
    <property type="nucleotide sequence ID" value="NZ_JBHTBU010000001.1"/>
</dbReference>